<feature type="domain" description="Gfo/Idh/MocA-like oxidoreductase N-terminal" evidence="3">
    <location>
        <begin position="72"/>
        <end position="195"/>
    </location>
</feature>
<dbReference type="InterPro" id="IPR008354">
    <property type="entry name" value="Glc-Fru_OxRdtase_bac"/>
</dbReference>
<evidence type="ECO:0000259" key="4">
    <source>
        <dbReference type="Pfam" id="PF22725"/>
    </source>
</evidence>
<dbReference type="GO" id="GO:0016491">
    <property type="term" value="F:oxidoreductase activity"/>
    <property type="evidence" value="ECO:0007669"/>
    <property type="project" value="UniProtKB-KW"/>
</dbReference>
<dbReference type="InterPro" id="IPR055170">
    <property type="entry name" value="GFO_IDH_MocA-like_dom"/>
</dbReference>
<evidence type="ECO:0000313" key="5">
    <source>
        <dbReference type="EMBL" id="MDJ1501884.1"/>
    </source>
</evidence>
<dbReference type="PANTHER" id="PTHR43818:SF11">
    <property type="entry name" value="BCDNA.GH03377"/>
    <property type="match status" value="1"/>
</dbReference>
<feature type="transmembrane region" description="Helical" evidence="2">
    <location>
        <begin position="21"/>
        <end position="39"/>
    </location>
</feature>
<dbReference type="GO" id="GO:0000166">
    <property type="term" value="F:nucleotide binding"/>
    <property type="evidence" value="ECO:0007669"/>
    <property type="project" value="InterPro"/>
</dbReference>
<evidence type="ECO:0000313" key="6">
    <source>
        <dbReference type="Proteomes" id="UP001232063"/>
    </source>
</evidence>
<comment type="caution">
    <text evidence="5">The sequence shown here is derived from an EMBL/GenBank/DDBJ whole genome shotgun (WGS) entry which is preliminary data.</text>
</comment>
<evidence type="ECO:0000256" key="1">
    <source>
        <dbReference type="ARBA" id="ARBA00023002"/>
    </source>
</evidence>
<keyword evidence="1" id="KW-0560">Oxidoreductase</keyword>
<keyword evidence="2" id="KW-0472">Membrane</keyword>
<dbReference type="Gene3D" id="3.40.50.720">
    <property type="entry name" value="NAD(P)-binding Rossmann-like Domain"/>
    <property type="match status" value="1"/>
</dbReference>
<keyword evidence="6" id="KW-1185">Reference proteome</keyword>
<dbReference type="EMBL" id="JASJOU010000004">
    <property type="protein sequence ID" value="MDJ1501884.1"/>
    <property type="molecule type" value="Genomic_DNA"/>
</dbReference>
<dbReference type="Pfam" id="PF22725">
    <property type="entry name" value="GFO_IDH_MocA_C3"/>
    <property type="match status" value="1"/>
</dbReference>
<dbReference type="PRINTS" id="PR01775">
    <property type="entry name" value="GLFROXRDTASE"/>
</dbReference>
<dbReference type="InterPro" id="IPR036291">
    <property type="entry name" value="NAD(P)-bd_dom_sf"/>
</dbReference>
<gene>
    <name evidence="5" type="ORF">QNI22_14550</name>
</gene>
<dbReference type="AlphaFoldDB" id="A0AAE3R1A2"/>
<dbReference type="Proteomes" id="UP001232063">
    <property type="component" value="Unassembled WGS sequence"/>
</dbReference>
<sequence>MKNLNQLSLQDEMSMYNRRRFLKNLSFGFWSGALILPYFSAMAGGSDSFDTGAIPGPADAITEALQSGKKLGVALVGLGKYSEGELGPALEKTKLCKLAGIVTGTPEKAEKWKKKYNIPDKNVYNYQTFDRIADNPDIDIVYIVLPNPMHEEYVIRAAKAGKHVICEKPMAMTVQECQAMIDACKKADRKLSIGYRLHFEPHHQNVMQIGQNKLIGDIKKIICDDGQVQSEESPWRLGRGVGGGGPVRDLGVYCTQAAIYTKGEIPVSVTAKYHPKTDVEKFKLIEEGMNFQFQFADGSTADCKVSFNEKFNKLRAEGTKGWLELDPAYEYKGIEGKTSSGKMDLPNVPQQTLQMDDFANCIISNKPTRVPGEMGMRDVGIVQSIFEAAETGNKVKINVNHVMDPVGNKK</sequence>
<protein>
    <submittedName>
        <fullName evidence="5">Gfo/Idh/MocA family oxidoreductase</fullName>
    </submittedName>
</protein>
<dbReference type="PANTHER" id="PTHR43818">
    <property type="entry name" value="BCDNA.GH03377"/>
    <property type="match status" value="1"/>
</dbReference>
<name>A0AAE3R1A2_9BACT</name>
<dbReference type="SUPFAM" id="SSF51735">
    <property type="entry name" value="NAD(P)-binding Rossmann-fold domains"/>
    <property type="match status" value="1"/>
</dbReference>
<reference evidence="5" key="1">
    <citation type="submission" date="2023-05" db="EMBL/GenBank/DDBJ databases">
        <authorList>
            <person name="Zhang X."/>
        </authorList>
    </citation>
    <scope>NUCLEOTIDE SEQUENCE</scope>
    <source>
        <strain evidence="5">BD1B2-1</strain>
    </source>
</reference>
<dbReference type="Pfam" id="PF01408">
    <property type="entry name" value="GFO_IDH_MocA"/>
    <property type="match status" value="1"/>
</dbReference>
<organism evidence="5 6">
    <name type="scientific">Xanthocytophaga agilis</name>
    <dbReference type="NCBI Taxonomy" id="3048010"/>
    <lineage>
        <taxon>Bacteria</taxon>
        <taxon>Pseudomonadati</taxon>
        <taxon>Bacteroidota</taxon>
        <taxon>Cytophagia</taxon>
        <taxon>Cytophagales</taxon>
        <taxon>Rhodocytophagaceae</taxon>
        <taxon>Xanthocytophaga</taxon>
    </lineage>
</organism>
<evidence type="ECO:0000259" key="3">
    <source>
        <dbReference type="Pfam" id="PF01408"/>
    </source>
</evidence>
<dbReference type="SUPFAM" id="SSF55347">
    <property type="entry name" value="Glyceraldehyde-3-phosphate dehydrogenase-like, C-terminal domain"/>
    <property type="match status" value="1"/>
</dbReference>
<accession>A0AAE3R1A2</accession>
<dbReference type="InterPro" id="IPR050463">
    <property type="entry name" value="Gfo/Idh/MocA_oxidrdct_glycsds"/>
</dbReference>
<dbReference type="RefSeq" id="WP_314511586.1">
    <property type="nucleotide sequence ID" value="NZ_JASJOU010000004.1"/>
</dbReference>
<feature type="domain" description="GFO/IDH/MocA-like oxidoreductase" evidence="4">
    <location>
        <begin position="204"/>
        <end position="324"/>
    </location>
</feature>
<keyword evidence="2" id="KW-1133">Transmembrane helix</keyword>
<dbReference type="InterPro" id="IPR000683">
    <property type="entry name" value="Gfo/Idh/MocA-like_OxRdtase_N"/>
</dbReference>
<dbReference type="Gene3D" id="3.30.360.10">
    <property type="entry name" value="Dihydrodipicolinate Reductase, domain 2"/>
    <property type="match status" value="1"/>
</dbReference>
<proteinExistence type="predicted"/>
<keyword evidence="2" id="KW-0812">Transmembrane</keyword>
<evidence type="ECO:0000256" key="2">
    <source>
        <dbReference type="SAM" id="Phobius"/>
    </source>
</evidence>